<comment type="caution">
    <text evidence="9">The sequence shown here is derived from an EMBL/GenBank/DDBJ whole genome shotgun (WGS) entry which is preliminary data.</text>
</comment>
<evidence type="ECO:0000256" key="2">
    <source>
        <dbReference type="ARBA" id="ARBA00022729"/>
    </source>
</evidence>
<feature type="chain" id="PRO_5047463489" description="Lipoprotein" evidence="8">
    <location>
        <begin position="19"/>
        <end position="285"/>
    </location>
</feature>
<feature type="compositionally biased region" description="Low complexity" evidence="7">
    <location>
        <begin position="29"/>
        <end position="43"/>
    </location>
</feature>
<dbReference type="EMBL" id="JBIACJ010000004">
    <property type="protein sequence ID" value="MFE8696658.1"/>
    <property type="molecule type" value="Genomic_DNA"/>
</dbReference>
<evidence type="ECO:0000256" key="4">
    <source>
        <dbReference type="ARBA" id="ARBA00023139"/>
    </source>
</evidence>
<dbReference type="InterPro" id="IPR004872">
    <property type="entry name" value="Lipoprotein_NlpA"/>
</dbReference>
<dbReference type="Pfam" id="PF03180">
    <property type="entry name" value="Lipoprotein_9"/>
    <property type="match status" value="1"/>
</dbReference>
<comment type="similarity">
    <text evidence="6">Belongs to the nlpA lipoprotein family.</text>
</comment>
<name>A0ABW6JXM7_9BACI</name>
<keyword evidence="2 8" id="KW-0732">Signal</keyword>
<keyword evidence="5 6" id="KW-0449">Lipoprotein</keyword>
<organism evidence="9 10">
    <name type="scientific">Cytobacillus mangrovibacter</name>
    <dbReference type="NCBI Taxonomy" id="3299024"/>
    <lineage>
        <taxon>Bacteria</taxon>
        <taxon>Bacillati</taxon>
        <taxon>Bacillota</taxon>
        <taxon>Bacilli</taxon>
        <taxon>Bacillales</taxon>
        <taxon>Bacillaceae</taxon>
        <taxon>Cytobacillus</taxon>
    </lineage>
</organism>
<dbReference type="PANTHER" id="PTHR30429:SF0">
    <property type="entry name" value="METHIONINE-BINDING LIPOPROTEIN METQ"/>
    <property type="match status" value="1"/>
</dbReference>
<proteinExistence type="inferred from homology"/>
<dbReference type="PROSITE" id="PS51257">
    <property type="entry name" value="PROKAR_LIPOPROTEIN"/>
    <property type="match status" value="1"/>
</dbReference>
<accession>A0ABW6JXM7</accession>
<dbReference type="RefSeq" id="WP_389219020.1">
    <property type="nucleotide sequence ID" value="NZ_JBIACJ010000004.1"/>
</dbReference>
<evidence type="ECO:0000256" key="7">
    <source>
        <dbReference type="SAM" id="MobiDB-lite"/>
    </source>
</evidence>
<feature type="signal peptide" evidence="8">
    <location>
        <begin position="1"/>
        <end position="18"/>
    </location>
</feature>
<dbReference type="PANTHER" id="PTHR30429">
    <property type="entry name" value="D-METHIONINE-BINDING LIPOPROTEIN METQ"/>
    <property type="match status" value="1"/>
</dbReference>
<evidence type="ECO:0000256" key="3">
    <source>
        <dbReference type="ARBA" id="ARBA00023136"/>
    </source>
</evidence>
<dbReference type="Gene3D" id="3.40.190.10">
    <property type="entry name" value="Periplasmic binding protein-like II"/>
    <property type="match status" value="2"/>
</dbReference>
<keyword evidence="4" id="KW-0564">Palmitate</keyword>
<evidence type="ECO:0000256" key="8">
    <source>
        <dbReference type="SAM" id="SignalP"/>
    </source>
</evidence>
<dbReference type="SUPFAM" id="SSF53850">
    <property type="entry name" value="Periplasmic binding protein-like II"/>
    <property type="match status" value="1"/>
</dbReference>
<gene>
    <name evidence="9" type="ORF">ACFYKT_09950</name>
</gene>
<dbReference type="Proteomes" id="UP001601058">
    <property type="component" value="Unassembled WGS sequence"/>
</dbReference>
<reference evidence="9 10" key="1">
    <citation type="submission" date="2024-08" db="EMBL/GenBank/DDBJ databases">
        <title>Two novel Cytobacillus novel species.</title>
        <authorList>
            <person name="Liu G."/>
        </authorList>
    </citation>
    <scope>NUCLEOTIDE SEQUENCE [LARGE SCALE GENOMIC DNA]</scope>
    <source>
        <strain evidence="9 10">FJAT-53684</strain>
    </source>
</reference>
<comment type="subcellular location">
    <subcellularLocation>
        <location evidence="1">Membrane</location>
        <topology evidence="1">Lipid-anchor</topology>
    </subcellularLocation>
</comment>
<evidence type="ECO:0000256" key="6">
    <source>
        <dbReference type="PIRNR" id="PIRNR002854"/>
    </source>
</evidence>
<evidence type="ECO:0000313" key="9">
    <source>
        <dbReference type="EMBL" id="MFE8696658.1"/>
    </source>
</evidence>
<evidence type="ECO:0000256" key="1">
    <source>
        <dbReference type="ARBA" id="ARBA00004635"/>
    </source>
</evidence>
<dbReference type="PIRSF" id="PIRSF002854">
    <property type="entry name" value="MetQ"/>
    <property type="match status" value="1"/>
</dbReference>
<keyword evidence="10" id="KW-1185">Reference proteome</keyword>
<evidence type="ECO:0000256" key="5">
    <source>
        <dbReference type="ARBA" id="ARBA00023288"/>
    </source>
</evidence>
<protein>
    <recommendedName>
        <fullName evidence="6">Lipoprotein</fullName>
    </recommendedName>
</protein>
<keyword evidence="3" id="KW-0472">Membrane</keyword>
<evidence type="ECO:0000313" key="10">
    <source>
        <dbReference type="Proteomes" id="UP001601058"/>
    </source>
</evidence>
<feature type="region of interest" description="Disordered" evidence="7">
    <location>
        <begin position="27"/>
        <end position="46"/>
    </location>
</feature>
<sequence>MKKLLPFVFALAITLFLAACGTSDEKGSENGAASEGNESGESSKLTVGASNVPHAEILEEAKPILAEKGIELEIVTFQDYILPNKALESKELDANYFQHIPYLELQIEENGYDFVNAGGIHIEPMAVYSKEYDSIADLPEGAHIILSNSVAEHGRILSILEKEGLIKLKDGIDKTKATLEDVVENPKNVDFDANYEPKLLTQIFNNNEGDVVVINSNYAIDAGLNPIEDSIAIEANESPYANIITVRKGDETKDSIKTLVEVLRSKEIQDFILEKYKGAVVPVSE</sequence>